<dbReference type="InterPro" id="IPR043519">
    <property type="entry name" value="NT_sf"/>
</dbReference>
<protein>
    <submittedName>
        <fullName evidence="6">GTP pyrophosphokinase</fullName>
    </submittedName>
</protein>
<dbReference type="Gene3D" id="1.10.3210.10">
    <property type="entry name" value="Hypothetical protein af1432"/>
    <property type="match status" value="1"/>
</dbReference>
<comment type="similarity">
    <text evidence="2">Belongs to the relA/spoT family.</text>
</comment>
<dbReference type="PROSITE" id="PS50889">
    <property type="entry name" value="S4"/>
    <property type="match status" value="1"/>
</dbReference>
<dbReference type="GO" id="GO:0005886">
    <property type="term" value="C:plasma membrane"/>
    <property type="evidence" value="ECO:0007669"/>
    <property type="project" value="TreeGrafter"/>
</dbReference>
<dbReference type="InterPro" id="IPR003607">
    <property type="entry name" value="HD/PDEase_dom"/>
</dbReference>
<dbReference type="SMART" id="SM00954">
    <property type="entry name" value="RelA_SpoT"/>
    <property type="match status" value="1"/>
</dbReference>
<dbReference type="FunFam" id="3.10.20.30:FF:000002">
    <property type="entry name" value="GTP pyrophosphokinase (RelA/SpoT)"/>
    <property type="match status" value="1"/>
</dbReference>
<dbReference type="PROSITE" id="PS51831">
    <property type="entry name" value="HD"/>
    <property type="match status" value="1"/>
</dbReference>
<feature type="domain" description="ACT" evidence="3">
    <location>
        <begin position="639"/>
        <end position="713"/>
    </location>
</feature>
<dbReference type="InterPro" id="IPR004095">
    <property type="entry name" value="TGS"/>
</dbReference>
<dbReference type="SUPFAM" id="SSF81271">
    <property type="entry name" value="TGS-like"/>
    <property type="match status" value="1"/>
</dbReference>
<dbReference type="SUPFAM" id="SSF109604">
    <property type="entry name" value="HD-domain/PDEase-like"/>
    <property type="match status" value="1"/>
</dbReference>
<dbReference type="Proteomes" id="UP000019140">
    <property type="component" value="Unassembled WGS sequence"/>
</dbReference>
<organism evidence="6 7">
    <name type="scientific">Candidatus Entotheonella gemina</name>
    <dbReference type="NCBI Taxonomy" id="1429439"/>
    <lineage>
        <taxon>Bacteria</taxon>
        <taxon>Pseudomonadati</taxon>
        <taxon>Nitrospinota/Tectimicrobiota group</taxon>
        <taxon>Candidatus Tectimicrobiota</taxon>
        <taxon>Candidatus Entotheonellia</taxon>
        <taxon>Candidatus Entotheonellales</taxon>
        <taxon>Candidatus Entotheonellaceae</taxon>
        <taxon>Candidatus Entotheonella</taxon>
    </lineage>
</organism>
<dbReference type="Pfam" id="PF13291">
    <property type="entry name" value="ACT_4"/>
    <property type="match status" value="1"/>
</dbReference>
<feature type="domain" description="TGS" evidence="5">
    <location>
        <begin position="384"/>
        <end position="445"/>
    </location>
</feature>
<dbReference type="GO" id="GO:0016301">
    <property type="term" value="F:kinase activity"/>
    <property type="evidence" value="ECO:0007669"/>
    <property type="project" value="UniProtKB-KW"/>
</dbReference>
<dbReference type="Gene3D" id="3.30.70.260">
    <property type="match status" value="1"/>
</dbReference>
<dbReference type="EMBL" id="AZHX01000250">
    <property type="protein sequence ID" value="ETX08300.1"/>
    <property type="molecule type" value="Genomic_DNA"/>
</dbReference>
<dbReference type="Pfam" id="PF19296">
    <property type="entry name" value="RelA_AH_RIS"/>
    <property type="match status" value="1"/>
</dbReference>
<sequence length="722" mass="81912">MALIEDVIVAVEQYHPQADVALIDRAYQFSAEAHKEQRRQSGIPYVTHPLEVALILTQLRMDVHTIAGALLHDTIEDTGATEEQIAQEFGSEVALLVNGVTKLKKLEFGSREEHQAESFRKMVLAMAKDIRVILIKLADRLHNLRTLEYLAEDKQRRIGQETLDIYAPLANRLGISWLKSELEDLSFRYVHPRIYDELSQQLVSADRAREGLLCEAQTLIADTLQKMQIACRLMARTKNIYSIYQKMQRQQSAIEDIYDILAIRVITDTIPNCYASLGTIHNLWKPIPGRFKDYIALPKANMYQSLHTTVMGPQGERLELQIRTEDMHRTAEEGIAAHWRYKEGTPQDPADARFAWLRHLLEWQQDLKDPLEFMETVKIDMFPEEVYVFTPKGEVRAFPRGATPIDFAYAIHTDVGAQCVGAKVNGRIVPLRYELRNGDTVEIRTSPNHTPNRDWLRWVVTSRARTKIKAWLKAEQKERSVAMGRDLCTRELQKYVQNPHAYMKSELLQDLAPSHGLSTADDLLAAIGYGRISASQVAHKLLPADILEAHKQKPKTVQEHTPRRREEGVKVQGLDDILIRYAQCCHPLPGDSIVGYVTRGRGITVHTVDCLSAEKLEYDADRRVPVDWDMQQIGTHPVKIAVVALDQAGVLAGVSSAIADCDGNISRATVTTSQDKRAYLDFTVDIRDITHLKEVIRRVSSLNGVLSVERVKNGRRRKWPTG</sequence>
<dbReference type="PROSITE" id="PS51671">
    <property type="entry name" value="ACT"/>
    <property type="match status" value="1"/>
</dbReference>
<name>W4MDR1_9BACT</name>
<dbReference type="Gene3D" id="3.10.20.30">
    <property type="match status" value="1"/>
</dbReference>
<keyword evidence="7" id="KW-1185">Reference proteome</keyword>
<dbReference type="GO" id="GO:0008893">
    <property type="term" value="F:guanosine-3',5'-bis(diphosphate) 3'-diphosphatase activity"/>
    <property type="evidence" value="ECO:0007669"/>
    <property type="project" value="TreeGrafter"/>
</dbReference>
<dbReference type="InterPro" id="IPR045600">
    <property type="entry name" value="RelA/SpoT_AH_RIS"/>
</dbReference>
<evidence type="ECO:0000313" key="7">
    <source>
        <dbReference type="Proteomes" id="UP000019140"/>
    </source>
</evidence>
<dbReference type="InterPro" id="IPR045865">
    <property type="entry name" value="ACT-like_dom_sf"/>
</dbReference>
<evidence type="ECO:0000259" key="4">
    <source>
        <dbReference type="PROSITE" id="PS51831"/>
    </source>
</evidence>
<dbReference type="Gene3D" id="3.30.460.10">
    <property type="entry name" value="Beta Polymerase, domain 2"/>
    <property type="match status" value="1"/>
</dbReference>
<dbReference type="GO" id="GO:0008728">
    <property type="term" value="F:GTP diphosphokinase activity"/>
    <property type="evidence" value="ECO:0007669"/>
    <property type="project" value="TreeGrafter"/>
</dbReference>
<dbReference type="Pfam" id="PF04607">
    <property type="entry name" value="RelA_SpoT"/>
    <property type="match status" value="1"/>
</dbReference>
<dbReference type="FunFam" id="1.10.3210.10:FF:000001">
    <property type="entry name" value="GTP pyrophosphokinase RelA"/>
    <property type="match status" value="1"/>
</dbReference>
<gene>
    <name evidence="6" type="ORF">ETSY2_06160</name>
</gene>
<dbReference type="SUPFAM" id="SSF55021">
    <property type="entry name" value="ACT-like"/>
    <property type="match status" value="1"/>
</dbReference>
<dbReference type="Pfam" id="PF02824">
    <property type="entry name" value="TGS"/>
    <property type="match status" value="1"/>
</dbReference>
<dbReference type="InterPro" id="IPR012675">
    <property type="entry name" value="Beta-grasp_dom_sf"/>
</dbReference>
<dbReference type="CDD" id="cd04876">
    <property type="entry name" value="ACT_RelA-SpoT"/>
    <property type="match status" value="1"/>
</dbReference>
<comment type="function">
    <text evidence="2">In eubacteria ppGpp (guanosine 3'-diphosphate 5'-diphosphate) is a mediator of the stringent response that coordinates a variety of cellular activities in response to changes in nutritional abundance.</text>
</comment>
<dbReference type="NCBIfam" id="TIGR00691">
    <property type="entry name" value="spoT_relA"/>
    <property type="match status" value="1"/>
</dbReference>
<dbReference type="InterPro" id="IPR002912">
    <property type="entry name" value="ACT_dom"/>
</dbReference>
<dbReference type="AlphaFoldDB" id="W4MDR1"/>
<dbReference type="PROSITE" id="PS51880">
    <property type="entry name" value="TGS"/>
    <property type="match status" value="1"/>
</dbReference>
<dbReference type="PANTHER" id="PTHR21262">
    <property type="entry name" value="GUANOSINE-3',5'-BIS DIPHOSPHATE 3'-PYROPHOSPHOHYDROLASE"/>
    <property type="match status" value="1"/>
</dbReference>
<accession>W4MDR1</accession>
<dbReference type="CDD" id="cd01668">
    <property type="entry name" value="TGS_RSH"/>
    <property type="match status" value="1"/>
</dbReference>
<dbReference type="InterPro" id="IPR006674">
    <property type="entry name" value="HD_domain"/>
</dbReference>
<feature type="domain" description="HD" evidence="4">
    <location>
        <begin position="45"/>
        <end position="144"/>
    </location>
</feature>
<reference evidence="6 7" key="1">
    <citation type="journal article" date="2014" name="Nature">
        <title>An environmental bacterial taxon with a large and distinct metabolic repertoire.</title>
        <authorList>
            <person name="Wilson M.C."/>
            <person name="Mori T."/>
            <person name="Ruckert C."/>
            <person name="Uria A.R."/>
            <person name="Helf M.J."/>
            <person name="Takada K."/>
            <person name="Gernert C."/>
            <person name="Steffens U.A."/>
            <person name="Heycke N."/>
            <person name="Schmitt S."/>
            <person name="Rinke C."/>
            <person name="Helfrich E.J."/>
            <person name="Brachmann A.O."/>
            <person name="Gurgui C."/>
            <person name="Wakimoto T."/>
            <person name="Kracht M."/>
            <person name="Crusemann M."/>
            <person name="Hentschel U."/>
            <person name="Abe I."/>
            <person name="Matsunaga S."/>
            <person name="Kalinowski J."/>
            <person name="Takeyama H."/>
            <person name="Piel J."/>
        </authorList>
    </citation>
    <scope>NUCLEOTIDE SEQUENCE [LARGE SCALE GENOMIC DNA]</scope>
    <source>
        <strain evidence="7">TSY2</strain>
    </source>
</reference>
<dbReference type="InterPro" id="IPR004811">
    <property type="entry name" value="RelA/Spo_fam"/>
</dbReference>
<dbReference type="InterPro" id="IPR033655">
    <property type="entry name" value="TGS_RelA/SpoT"/>
</dbReference>
<dbReference type="FunFam" id="3.30.460.10:FF:000001">
    <property type="entry name" value="GTP pyrophosphokinase RelA"/>
    <property type="match status" value="1"/>
</dbReference>
<dbReference type="InterPro" id="IPR012676">
    <property type="entry name" value="TGS-like"/>
</dbReference>
<keyword evidence="1" id="KW-0694">RNA-binding</keyword>
<dbReference type="HOGENOM" id="CLU_012300_3_0_7"/>
<evidence type="ECO:0000313" key="6">
    <source>
        <dbReference type="EMBL" id="ETX08300.1"/>
    </source>
</evidence>
<dbReference type="Pfam" id="PF13328">
    <property type="entry name" value="HD_4"/>
    <property type="match status" value="1"/>
</dbReference>
<dbReference type="InterPro" id="IPR007685">
    <property type="entry name" value="RelA_SpoT"/>
</dbReference>
<dbReference type="PANTHER" id="PTHR21262:SF36">
    <property type="entry name" value="BIFUNCTIONAL (P)PPGPP SYNTHASE_HYDROLASE SPOT"/>
    <property type="match status" value="1"/>
</dbReference>
<comment type="caution">
    <text evidence="6">The sequence shown here is derived from an EMBL/GenBank/DDBJ whole genome shotgun (WGS) entry which is preliminary data.</text>
</comment>
<dbReference type="SMART" id="SM00471">
    <property type="entry name" value="HDc"/>
    <property type="match status" value="1"/>
</dbReference>
<evidence type="ECO:0000259" key="3">
    <source>
        <dbReference type="PROSITE" id="PS51671"/>
    </source>
</evidence>
<evidence type="ECO:0000256" key="2">
    <source>
        <dbReference type="RuleBase" id="RU003847"/>
    </source>
</evidence>
<evidence type="ECO:0000256" key="1">
    <source>
        <dbReference type="PROSITE-ProRule" id="PRU00182"/>
    </source>
</evidence>
<dbReference type="CDD" id="cd05399">
    <property type="entry name" value="NT_Rel-Spo_like"/>
    <property type="match status" value="1"/>
</dbReference>
<dbReference type="GO" id="GO:0015969">
    <property type="term" value="P:guanosine tetraphosphate metabolic process"/>
    <property type="evidence" value="ECO:0007669"/>
    <property type="project" value="InterPro"/>
</dbReference>
<proteinExistence type="inferred from homology"/>
<dbReference type="PATRIC" id="fig|1429439.4.peg.1057"/>
<dbReference type="GO" id="GO:0015949">
    <property type="term" value="P:nucleobase-containing small molecule interconversion"/>
    <property type="evidence" value="ECO:0007669"/>
    <property type="project" value="UniProtKB-ARBA"/>
</dbReference>
<dbReference type="GO" id="GO:0003723">
    <property type="term" value="F:RNA binding"/>
    <property type="evidence" value="ECO:0007669"/>
    <property type="project" value="UniProtKB-KW"/>
</dbReference>
<dbReference type="GO" id="GO:0042594">
    <property type="term" value="P:response to starvation"/>
    <property type="evidence" value="ECO:0007669"/>
    <property type="project" value="TreeGrafter"/>
</dbReference>
<dbReference type="SUPFAM" id="SSF81301">
    <property type="entry name" value="Nucleotidyltransferase"/>
    <property type="match status" value="1"/>
</dbReference>
<dbReference type="CDD" id="cd00077">
    <property type="entry name" value="HDc"/>
    <property type="match status" value="1"/>
</dbReference>
<evidence type="ECO:0000259" key="5">
    <source>
        <dbReference type="PROSITE" id="PS51880"/>
    </source>
</evidence>